<dbReference type="Proteomes" id="UP000587586">
    <property type="component" value="Unassembled WGS sequence"/>
</dbReference>
<dbReference type="AlphaFoldDB" id="A0A6V8N3S3"/>
<sequence length="125" mass="14568">MANLFENFMLTIILMLVLTMVPRIVWAYLKVEESWQHHDLATLHELQHERNTWLLRHFSCGAAAMLLLWILQAQPALEISHKVTVAVGIYAGCCLVFAALECLLWFRIHRYLSLVPVKVTERNQR</sequence>
<reference evidence="3" key="1">
    <citation type="submission" date="2020-06" db="EMBL/GenBank/DDBJ databases">
        <title>Draft genomic sequecing of Geomonas sp. Red745.</title>
        <authorList>
            <person name="Itoh H."/>
            <person name="Xu Z.X."/>
            <person name="Ushijima N."/>
            <person name="Masuda Y."/>
            <person name="Shiratori Y."/>
            <person name="Senoo K."/>
        </authorList>
    </citation>
    <scope>NUCLEOTIDE SEQUENCE [LARGE SCALE GENOMIC DNA]</scope>
    <source>
        <strain evidence="3">Red745</strain>
    </source>
</reference>
<organism evidence="2 3">
    <name type="scientific">Geomonas limicola</name>
    <dbReference type="NCBI Taxonomy" id="2740186"/>
    <lineage>
        <taxon>Bacteria</taxon>
        <taxon>Pseudomonadati</taxon>
        <taxon>Thermodesulfobacteriota</taxon>
        <taxon>Desulfuromonadia</taxon>
        <taxon>Geobacterales</taxon>
        <taxon>Geobacteraceae</taxon>
        <taxon>Geomonas</taxon>
    </lineage>
</organism>
<gene>
    <name evidence="2" type="ORF">GMLC_05890</name>
</gene>
<accession>A0A6V8N3S3</accession>
<protein>
    <submittedName>
        <fullName evidence="2">Uncharacterized protein</fullName>
    </submittedName>
</protein>
<feature type="transmembrane region" description="Helical" evidence="1">
    <location>
        <begin position="53"/>
        <end position="71"/>
    </location>
</feature>
<comment type="caution">
    <text evidence="2">The sequence shown here is derived from an EMBL/GenBank/DDBJ whole genome shotgun (WGS) entry which is preliminary data.</text>
</comment>
<feature type="transmembrane region" description="Helical" evidence="1">
    <location>
        <begin position="7"/>
        <end position="29"/>
    </location>
</feature>
<dbReference type="EMBL" id="BLXZ01000001">
    <property type="protein sequence ID" value="GFO67010.1"/>
    <property type="molecule type" value="Genomic_DNA"/>
</dbReference>
<evidence type="ECO:0000313" key="2">
    <source>
        <dbReference type="EMBL" id="GFO67010.1"/>
    </source>
</evidence>
<dbReference type="RefSeq" id="WP_183359529.1">
    <property type="nucleotide sequence ID" value="NZ_BLXZ01000001.1"/>
</dbReference>
<evidence type="ECO:0000313" key="3">
    <source>
        <dbReference type="Proteomes" id="UP000587586"/>
    </source>
</evidence>
<proteinExistence type="predicted"/>
<evidence type="ECO:0000256" key="1">
    <source>
        <dbReference type="SAM" id="Phobius"/>
    </source>
</evidence>
<keyword evidence="3" id="KW-1185">Reference proteome</keyword>
<feature type="transmembrane region" description="Helical" evidence="1">
    <location>
        <begin position="83"/>
        <end position="106"/>
    </location>
</feature>
<keyword evidence="1" id="KW-1133">Transmembrane helix</keyword>
<keyword evidence="1" id="KW-0812">Transmembrane</keyword>
<name>A0A6V8N3S3_9BACT</name>
<keyword evidence="1" id="KW-0472">Membrane</keyword>